<dbReference type="AlphaFoldDB" id="A0A8X6TED8"/>
<name>A0A8X6TED8_NEPPI</name>
<gene>
    <name evidence="3" type="primary">AVEN_197919_1</name>
    <name evidence="3" type="ORF">NPIL_371762</name>
</gene>
<sequence length="361" mass="41019">MPVDDSTSSSGTNESPQEASSSSGFQVSLIAGHNIWEWLFLVIATWNVALLFAASGVALAQCELQHSLLNPEFSTELIVILVAAIALAFAIYGIHEEHQYDIYLHIIFISIADFFSYLAAEKNCHSCFKLICFYVAGGLTIVNCIAAYKATTAADWTEFRIIGASQSLAVMYKKQCAFLALLKFDALFVVICALYSFPITLEFPNIRNLYLLISLIIMYSFMSWCCGKVTVCKEDKYLASGFVVLCITYPCLITYQIYMSKIHKTSFENHVFYQSAQYIGVIIVVCKFLLSCLMVQTCQTFGYGLNSRSLDVLKKWLDRPSKNKSPHEKHMWFKFLKDCCRIKCSNKTKELEYTYKDIYRF</sequence>
<dbReference type="EMBL" id="BMAW01055584">
    <property type="protein sequence ID" value="GFT01615.1"/>
    <property type="molecule type" value="Genomic_DNA"/>
</dbReference>
<proteinExistence type="predicted"/>
<evidence type="ECO:0000313" key="3">
    <source>
        <dbReference type="EMBL" id="GFT01615.1"/>
    </source>
</evidence>
<feature type="transmembrane region" description="Helical" evidence="2">
    <location>
        <begin position="209"/>
        <end position="231"/>
    </location>
</feature>
<evidence type="ECO:0000313" key="4">
    <source>
        <dbReference type="Proteomes" id="UP000887013"/>
    </source>
</evidence>
<evidence type="ECO:0000256" key="2">
    <source>
        <dbReference type="SAM" id="Phobius"/>
    </source>
</evidence>
<feature type="transmembrane region" description="Helical" evidence="2">
    <location>
        <begin position="38"/>
        <end position="61"/>
    </location>
</feature>
<feature type="transmembrane region" description="Helical" evidence="2">
    <location>
        <begin position="271"/>
        <end position="290"/>
    </location>
</feature>
<dbReference type="PANTHER" id="PTHR39299">
    <property type="entry name" value="TRANSMEMBRANE PROTEIN"/>
    <property type="match status" value="1"/>
</dbReference>
<feature type="transmembrane region" description="Helical" evidence="2">
    <location>
        <begin position="127"/>
        <end position="148"/>
    </location>
</feature>
<reference evidence="3" key="1">
    <citation type="submission" date="2020-08" db="EMBL/GenBank/DDBJ databases">
        <title>Multicomponent nature underlies the extraordinary mechanical properties of spider dragline silk.</title>
        <authorList>
            <person name="Kono N."/>
            <person name="Nakamura H."/>
            <person name="Mori M."/>
            <person name="Yoshida Y."/>
            <person name="Ohtoshi R."/>
            <person name="Malay A.D."/>
            <person name="Moran D.A.P."/>
            <person name="Tomita M."/>
            <person name="Numata K."/>
            <person name="Arakawa K."/>
        </authorList>
    </citation>
    <scope>NUCLEOTIDE SEQUENCE</scope>
</reference>
<feature type="transmembrane region" description="Helical" evidence="2">
    <location>
        <begin position="100"/>
        <end position="120"/>
    </location>
</feature>
<keyword evidence="4" id="KW-1185">Reference proteome</keyword>
<feature type="transmembrane region" description="Helical" evidence="2">
    <location>
        <begin position="237"/>
        <end position="259"/>
    </location>
</feature>
<feature type="region of interest" description="Disordered" evidence="1">
    <location>
        <begin position="1"/>
        <end position="20"/>
    </location>
</feature>
<organism evidence="3 4">
    <name type="scientific">Nephila pilipes</name>
    <name type="common">Giant wood spider</name>
    <name type="synonym">Nephila maculata</name>
    <dbReference type="NCBI Taxonomy" id="299642"/>
    <lineage>
        <taxon>Eukaryota</taxon>
        <taxon>Metazoa</taxon>
        <taxon>Ecdysozoa</taxon>
        <taxon>Arthropoda</taxon>
        <taxon>Chelicerata</taxon>
        <taxon>Arachnida</taxon>
        <taxon>Araneae</taxon>
        <taxon>Araneomorphae</taxon>
        <taxon>Entelegynae</taxon>
        <taxon>Araneoidea</taxon>
        <taxon>Nephilidae</taxon>
        <taxon>Nephila</taxon>
    </lineage>
</organism>
<dbReference type="Proteomes" id="UP000887013">
    <property type="component" value="Unassembled WGS sequence"/>
</dbReference>
<keyword evidence="2" id="KW-0812">Transmembrane</keyword>
<dbReference type="OrthoDB" id="6421476at2759"/>
<dbReference type="PANTHER" id="PTHR39299:SF1">
    <property type="entry name" value="TRANSMEMBRANE PROTEIN"/>
    <property type="match status" value="1"/>
</dbReference>
<keyword evidence="2" id="KW-0472">Membrane</keyword>
<comment type="caution">
    <text evidence="3">The sequence shown here is derived from an EMBL/GenBank/DDBJ whole genome shotgun (WGS) entry which is preliminary data.</text>
</comment>
<keyword evidence="2" id="KW-1133">Transmembrane helix</keyword>
<evidence type="ECO:0000256" key="1">
    <source>
        <dbReference type="SAM" id="MobiDB-lite"/>
    </source>
</evidence>
<accession>A0A8X6TED8</accession>
<feature type="transmembrane region" description="Helical" evidence="2">
    <location>
        <begin position="177"/>
        <end position="197"/>
    </location>
</feature>
<protein>
    <submittedName>
        <fullName evidence="3">Uncharacterized protein</fullName>
    </submittedName>
</protein>
<feature type="transmembrane region" description="Helical" evidence="2">
    <location>
        <begin position="73"/>
        <end position="94"/>
    </location>
</feature>